<dbReference type="Proteomes" id="UP000198697">
    <property type="component" value="Unassembled WGS sequence"/>
</dbReference>
<reference evidence="2" key="1">
    <citation type="submission" date="2016-10" db="EMBL/GenBank/DDBJ databases">
        <authorList>
            <person name="Varghese N."/>
            <person name="Submissions S."/>
        </authorList>
    </citation>
    <scope>NUCLEOTIDE SEQUENCE [LARGE SCALE GENOMIC DNA]</scope>
    <source>
        <strain evidence="2">DSM 15310</strain>
    </source>
</reference>
<organism evidence="1 2">
    <name type="scientific">Hymenobacter actinosclerus</name>
    <dbReference type="NCBI Taxonomy" id="82805"/>
    <lineage>
        <taxon>Bacteria</taxon>
        <taxon>Pseudomonadati</taxon>
        <taxon>Bacteroidota</taxon>
        <taxon>Cytophagia</taxon>
        <taxon>Cytophagales</taxon>
        <taxon>Hymenobacteraceae</taxon>
        <taxon>Hymenobacter</taxon>
    </lineage>
</organism>
<dbReference type="OrthoDB" id="864938at2"/>
<dbReference type="EMBL" id="FOHS01000001">
    <property type="protein sequence ID" value="SES80156.1"/>
    <property type="molecule type" value="Genomic_DNA"/>
</dbReference>
<dbReference type="AlphaFoldDB" id="A0A1H9ZFR8"/>
<gene>
    <name evidence="1" type="ORF">SAMN04487998_0302</name>
</gene>
<evidence type="ECO:0000313" key="1">
    <source>
        <dbReference type="EMBL" id="SES80156.1"/>
    </source>
</evidence>
<name>A0A1H9ZFR8_9BACT</name>
<sequence length="97" mass="10265">MTVTTALAEQMVAVAPAATPNVNPNTDPKRMAVVNVGSVSFRGACKSLKIRGLTNGRHTPRITGVTGAGMARVAQCILSQTNIRYSAPFLINRENVI</sequence>
<accession>A0A1H9ZFR8</accession>
<dbReference type="STRING" id="82805.SAMN04487998_0302"/>
<proteinExistence type="predicted"/>
<dbReference type="RefSeq" id="WP_143069657.1">
    <property type="nucleotide sequence ID" value="NZ_FOHS01000001.1"/>
</dbReference>
<evidence type="ECO:0000313" key="2">
    <source>
        <dbReference type="Proteomes" id="UP000198697"/>
    </source>
</evidence>
<keyword evidence="2" id="KW-1185">Reference proteome</keyword>
<protein>
    <submittedName>
        <fullName evidence="1">Uncharacterized protein</fullName>
    </submittedName>
</protein>